<dbReference type="GO" id="GO:0005886">
    <property type="term" value="C:plasma membrane"/>
    <property type="evidence" value="ECO:0007669"/>
    <property type="project" value="UniProtKB-SubCell"/>
</dbReference>
<dbReference type="Proteomes" id="UP000197424">
    <property type="component" value="Chromosome"/>
</dbReference>
<feature type="transmembrane region" description="Helical" evidence="6">
    <location>
        <begin position="91"/>
        <end position="111"/>
    </location>
</feature>
<dbReference type="OrthoDB" id="9810662at2"/>
<dbReference type="AlphaFoldDB" id="A0A248LLN2"/>
<evidence type="ECO:0000259" key="7">
    <source>
        <dbReference type="Pfam" id="PF00482"/>
    </source>
</evidence>
<protein>
    <submittedName>
        <fullName evidence="8">Fimbrial protein</fullName>
    </submittedName>
</protein>
<evidence type="ECO:0000256" key="3">
    <source>
        <dbReference type="ARBA" id="ARBA00022692"/>
    </source>
</evidence>
<reference evidence="9" key="1">
    <citation type="submission" date="2017-06" db="EMBL/GenBank/DDBJ databases">
        <title>Whole genome sequence of Laribacter hongkongensis LHGZ1.</title>
        <authorList>
            <person name="Chen D."/>
            <person name="Wu H."/>
            <person name="Chen J."/>
        </authorList>
    </citation>
    <scope>NUCLEOTIDE SEQUENCE [LARGE SCALE GENOMIC DNA]</scope>
    <source>
        <strain evidence="9">LHGZ1</strain>
    </source>
</reference>
<keyword evidence="4 6" id="KW-1133">Transmembrane helix</keyword>
<organism evidence="8 9">
    <name type="scientific">Laribacter hongkongensis</name>
    <dbReference type="NCBI Taxonomy" id="168471"/>
    <lineage>
        <taxon>Bacteria</taxon>
        <taxon>Pseudomonadati</taxon>
        <taxon>Pseudomonadota</taxon>
        <taxon>Betaproteobacteria</taxon>
        <taxon>Neisseriales</taxon>
        <taxon>Aquaspirillaceae</taxon>
        <taxon>Laribacter</taxon>
    </lineage>
</organism>
<gene>
    <name evidence="8" type="ORF">LHGZ1_2242</name>
</gene>
<evidence type="ECO:0000313" key="8">
    <source>
        <dbReference type="EMBL" id="ASJ25073.1"/>
    </source>
</evidence>
<sequence length="306" mass="33000">MLSTLIDLLLFAVICLAAITWLRARSGVRSRIAARARAVSATPGAQAENQTVLQSLQYRLARLGERLPLLDATQRTKLALLLRQAGWRNQLALPVFASIKFGGGIALVLLQQSLLPAVLGDTLSMQALVGLGTFVAGMILPEYLLKFRVGQRQKEVEAALPNALDLLVICTNAGYSLPASFERTAHELKRVSPVLADELALTTHELQLSGDRHTALRNLAERVGTSSVRSLVATLIQAQQYGTPITQSLRTLAKSERNARMLSLEERAAKLATKITIPMILFILPTVILIAGGPAALNLMAAFGGR</sequence>
<evidence type="ECO:0000256" key="4">
    <source>
        <dbReference type="ARBA" id="ARBA00022989"/>
    </source>
</evidence>
<evidence type="ECO:0000313" key="9">
    <source>
        <dbReference type="Proteomes" id="UP000197424"/>
    </source>
</evidence>
<keyword evidence="5 6" id="KW-0472">Membrane</keyword>
<evidence type="ECO:0000256" key="1">
    <source>
        <dbReference type="ARBA" id="ARBA00004651"/>
    </source>
</evidence>
<feature type="transmembrane region" description="Helical" evidence="6">
    <location>
        <begin position="280"/>
        <end position="303"/>
    </location>
</feature>
<feature type="transmembrane region" description="Helical" evidence="6">
    <location>
        <begin position="123"/>
        <end position="145"/>
    </location>
</feature>
<accession>A0A248LLN2</accession>
<evidence type="ECO:0000256" key="5">
    <source>
        <dbReference type="ARBA" id="ARBA00023136"/>
    </source>
</evidence>
<feature type="transmembrane region" description="Helical" evidence="6">
    <location>
        <begin position="6"/>
        <end position="24"/>
    </location>
</feature>
<evidence type="ECO:0000256" key="2">
    <source>
        <dbReference type="ARBA" id="ARBA00022475"/>
    </source>
</evidence>
<dbReference type="EMBL" id="CP022115">
    <property type="protein sequence ID" value="ASJ25073.1"/>
    <property type="molecule type" value="Genomic_DNA"/>
</dbReference>
<dbReference type="RefSeq" id="WP_088861092.1">
    <property type="nucleotide sequence ID" value="NZ_CP022115.1"/>
</dbReference>
<proteinExistence type="predicted"/>
<keyword evidence="3 6" id="KW-0812">Transmembrane</keyword>
<feature type="domain" description="Type II secretion system protein GspF" evidence="7">
    <location>
        <begin position="164"/>
        <end position="290"/>
    </location>
</feature>
<evidence type="ECO:0000256" key="6">
    <source>
        <dbReference type="SAM" id="Phobius"/>
    </source>
</evidence>
<dbReference type="Pfam" id="PF00482">
    <property type="entry name" value="T2SSF"/>
    <property type="match status" value="1"/>
</dbReference>
<comment type="subcellular location">
    <subcellularLocation>
        <location evidence="1">Cell membrane</location>
        <topology evidence="1">Multi-pass membrane protein</topology>
    </subcellularLocation>
</comment>
<dbReference type="PANTHER" id="PTHR35007">
    <property type="entry name" value="INTEGRAL MEMBRANE PROTEIN-RELATED"/>
    <property type="match status" value="1"/>
</dbReference>
<dbReference type="InterPro" id="IPR018076">
    <property type="entry name" value="T2SS_GspF_dom"/>
</dbReference>
<name>A0A248LLN2_9NEIS</name>
<dbReference type="PANTHER" id="PTHR35007:SF2">
    <property type="entry name" value="PILUS ASSEMBLE PROTEIN"/>
    <property type="match status" value="1"/>
</dbReference>
<keyword evidence="2" id="KW-1003">Cell membrane</keyword>